<organism evidence="1">
    <name type="scientific">uncultured Caudovirales phage</name>
    <dbReference type="NCBI Taxonomy" id="2100421"/>
    <lineage>
        <taxon>Viruses</taxon>
        <taxon>Duplodnaviria</taxon>
        <taxon>Heunggongvirae</taxon>
        <taxon>Uroviricota</taxon>
        <taxon>Caudoviricetes</taxon>
        <taxon>Peduoviridae</taxon>
        <taxon>Maltschvirus</taxon>
        <taxon>Maltschvirus maltsch</taxon>
    </lineage>
</organism>
<accession>A0A6J5N9W8</accession>
<name>A0A6J5N9W8_9CAUD</name>
<dbReference type="EMBL" id="LR796859">
    <property type="protein sequence ID" value="CAB4170791.1"/>
    <property type="molecule type" value="Genomic_DNA"/>
</dbReference>
<evidence type="ECO:0000313" key="3">
    <source>
        <dbReference type="EMBL" id="CAB4198441.1"/>
    </source>
</evidence>
<reference evidence="1" key="1">
    <citation type="submission" date="2020-04" db="EMBL/GenBank/DDBJ databases">
        <authorList>
            <person name="Chiriac C."/>
            <person name="Salcher M."/>
            <person name="Ghai R."/>
            <person name="Kavagutti S V."/>
        </authorList>
    </citation>
    <scope>NUCLEOTIDE SEQUENCE</scope>
</reference>
<gene>
    <name evidence="3" type="ORF">UFOVP1307_91</name>
    <name evidence="1" type="ORF">UFOVP651_32</name>
    <name evidence="2" type="ORF">UFOVP902_111</name>
</gene>
<evidence type="ECO:0000313" key="1">
    <source>
        <dbReference type="EMBL" id="CAB4154836.1"/>
    </source>
</evidence>
<evidence type="ECO:0000313" key="2">
    <source>
        <dbReference type="EMBL" id="CAB4170791.1"/>
    </source>
</evidence>
<proteinExistence type="predicted"/>
<dbReference type="EMBL" id="LR796625">
    <property type="protein sequence ID" value="CAB4154836.1"/>
    <property type="molecule type" value="Genomic_DNA"/>
</dbReference>
<sequence>MKQGSLSEAIKQVINDKLHESPKQELNSLVEFWQKRQRRYEALAEKHRDSEHNYKKYTYRAQATRDCWKELLSLIKKLEP</sequence>
<protein>
    <submittedName>
        <fullName evidence="1">Uncharacterized protein</fullName>
    </submittedName>
</protein>
<dbReference type="EMBL" id="LR797270">
    <property type="protein sequence ID" value="CAB4198441.1"/>
    <property type="molecule type" value="Genomic_DNA"/>
</dbReference>